<dbReference type="Pfam" id="PF13637">
    <property type="entry name" value="Ank_4"/>
    <property type="match status" value="1"/>
</dbReference>
<keyword evidence="2 3" id="KW-0040">ANK repeat</keyword>
<dbReference type="Gene3D" id="1.25.40.20">
    <property type="entry name" value="Ankyrin repeat-containing domain"/>
    <property type="match status" value="3"/>
</dbReference>
<dbReference type="OrthoDB" id="73683at2759"/>
<keyword evidence="1" id="KW-0677">Repeat</keyword>
<feature type="repeat" description="ANK" evidence="3">
    <location>
        <begin position="123"/>
        <end position="155"/>
    </location>
</feature>
<evidence type="ECO:0000256" key="2">
    <source>
        <dbReference type="ARBA" id="ARBA00023043"/>
    </source>
</evidence>
<evidence type="ECO:0000256" key="4">
    <source>
        <dbReference type="SAM" id="MobiDB-lite"/>
    </source>
</evidence>
<keyword evidence="6" id="KW-1185">Reference proteome</keyword>
<dbReference type="Pfam" id="PF12796">
    <property type="entry name" value="Ank_2"/>
    <property type="match status" value="5"/>
</dbReference>
<dbReference type="Proteomes" id="UP000243217">
    <property type="component" value="Unassembled WGS sequence"/>
</dbReference>
<dbReference type="PROSITE" id="PS50088">
    <property type="entry name" value="ANK_REPEAT"/>
    <property type="match status" value="7"/>
</dbReference>
<feature type="repeat" description="ANK" evidence="3">
    <location>
        <begin position="56"/>
        <end position="88"/>
    </location>
</feature>
<dbReference type="EMBL" id="JNBS01002483">
    <property type="protein sequence ID" value="OQR90849.1"/>
    <property type="molecule type" value="Genomic_DNA"/>
</dbReference>
<comment type="caution">
    <text evidence="5">The sequence shown here is derived from an EMBL/GenBank/DDBJ whole genome shotgun (WGS) entry which is preliminary data.</text>
</comment>
<dbReference type="STRING" id="74557.A0A1V9YYG0"/>
<feature type="repeat" description="ANK" evidence="3">
    <location>
        <begin position="393"/>
        <end position="425"/>
    </location>
</feature>
<evidence type="ECO:0000313" key="5">
    <source>
        <dbReference type="EMBL" id="OQR90849.1"/>
    </source>
</evidence>
<feature type="region of interest" description="Disordered" evidence="4">
    <location>
        <begin position="425"/>
        <end position="448"/>
    </location>
</feature>
<evidence type="ECO:0000256" key="1">
    <source>
        <dbReference type="ARBA" id="ARBA00022737"/>
    </source>
</evidence>
<accession>A0A1V9YYG0</accession>
<protein>
    <submittedName>
        <fullName evidence="5">Ankyrin 2,3/unc44</fullName>
    </submittedName>
</protein>
<sequence>MTNLAEVDALQVLLAKELYLEHASPLYVACTEGHVDKVREMLVDASTNVQWQTPDEGWTPLHIASAMGYDEIVVLLLDHGVTVDALGHDNVTPLMAASIQGQLSTLCLLVEKGHANVNAVTTDGTTALHGAVHNHHLPCVDALLKYGADVNAVDSQGISALEIASSAGDLEMIQVFNEKASSPLNLLTTAADGTTAMHAAALHGHSDIIVWLIEMQCPVDIPNEMGLTPLYLAAQEGFDAIVQILLDEKADANHISNVDGFTPVMIASQMGHVSVVQMLHENGANISYQSPDGWDAMYVAVQNGHESVLAYLATNSASATKSYLNGINLLYTAAQEGHLDCVLYLLDHVHVDVDTPQEMGWTPLHIAVLHNQAAIAACLLEHGADINAVENEMGGTPLHVAAEMGNKAMVQFLVEKGAHVSAKLKDGSTPLDTAKSSGYESELGPLLS</sequence>
<dbReference type="PRINTS" id="PR01415">
    <property type="entry name" value="ANKYRIN"/>
</dbReference>
<feature type="repeat" description="ANK" evidence="3">
    <location>
        <begin position="259"/>
        <end position="291"/>
    </location>
</feature>
<dbReference type="PANTHER" id="PTHR24198:SF165">
    <property type="entry name" value="ANKYRIN REPEAT-CONTAINING PROTEIN-RELATED"/>
    <property type="match status" value="1"/>
</dbReference>
<feature type="repeat" description="ANK" evidence="3">
    <location>
        <begin position="359"/>
        <end position="391"/>
    </location>
</feature>
<dbReference type="PANTHER" id="PTHR24198">
    <property type="entry name" value="ANKYRIN REPEAT AND PROTEIN KINASE DOMAIN-CONTAINING PROTEIN"/>
    <property type="match status" value="1"/>
</dbReference>
<organism evidence="5 6">
    <name type="scientific">Thraustotheca clavata</name>
    <dbReference type="NCBI Taxonomy" id="74557"/>
    <lineage>
        <taxon>Eukaryota</taxon>
        <taxon>Sar</taxon>
        <taxon>Stramenopiles</taxon>
        <taxon>Oomycota</taxon>
        <taxon>Saprolegniomycetes</taxon>
        <taxon>Saprolegniales</taxon>
        <taxon>Achlyaceae</taxon>
        <taxon>Thraustotheca</taxon>
    </lineage>
</organism>
<gene>
    <name evidence="5" type="ORF">THRCLA_09182</name>
</gene>
<dbReference type="SMART" id="SM00248">
    <property type="entry name" value="ANK"/>
    <property type="match status" value="12"/>
</dbReference>
<dbReference type="InterPro" id="IPR036770">
    <property type="entry name" value="Ankyrin_rpt-contain_sf"/>
</dbReference>
<proteinExistence type="predicted"/>
<feature type="compositionally biased region" description="Polar residues" evidence="4">
    <location>
        <begin position="430"/>
        <end position="439"/>
    </location>
</feature>
<evidence type="ECO:0000313" key="6">
    <source>
        <dbReference type="Proteomes" id="UP000243217"/>
    </source>
</evidence>
<feature type="repeat" description="ANK" evidence="3">
    <location>
        <begin position="192"/>
        <end position="224"/>
    </location>
</feature>
<name>A0A1V9YYG0_9STRA</name>
<evidence type="ECO:0000256" key="3">
    <source>
        <dbReference type="PROSITE-ProRule" id="PRU00023"/>
    </source>
</evidence>
<dbReference type="AlphaFoldDB" id="A0A1V9YYG0"/>
<reference evidence="5 6" key="1">
    <citation type="journal article" date="2014" name="Genome Biol. Evol.">
        <title>The secreted proteins of Achlya hypogyna and Thraustotheca clavata identify the ancestral oomycete secretome and reveal gene acquisitions by horizontal gene transfer.</title>
        <authorList>
            <person name="Misner I."/>
            <person name="Blouin N."/>
            <person name="Leonard G."/>
            <person name="Richards T.A."/>
            <person name="Lane C.E."/>
        </authorList>
    </citation>
    <scope>NUCLEOTIDE SEQUENCE [LARGE SCALE GENOMIC DNA]</scope>
    <source>
        <strain evidence="5 6">ATCC 34112</strain>
    </source>
</reference>
<dbReference type="SUPFAM" id="SSF48403">
    <property type="entry name" value="Ankyrin repeat"/>
    <property type="match status" value="2"/>
</dbReference>
<feature type="repeat" description="ANK" evidence="3">
    <location>
        <begin position="225"/>
        <end position="257"/>
    </location>
</feature>
<dbReference type="PROSITE" id="PS50297">
    <property type="entry name" value="ANK_REP_REGION"/>
    <property type="match status" value="7"/>
</dbReference>
<dbReference type="InterPro" id="IPR002110">
    <property type="entry name" value="Ankyrin_rpt"/>
</dbReference>